<protein>
    <submittedName>
        <fullName evidence="1">(rape) hypothetical protein</fullName>
    </submittedName>
</protein>
<accession>A0A816UCD2</accession>
<name>A0A816UCD2_BRANA</name>
<dbReference type="Proteomes" id="UP001295469">
    <property type="component" value="Chromosome C08"/>
</dbReference>
<dbReference type="AlphaFoldDB" id="A0A816UCD2"/>
<sequence length="35" mass="3759">MNAYFQRNGRTDGSCNFSGTGVIVGNNPSNDACKY</sequence>
<dbReference type="EMBL" id="HG994372">
    <property type="protein sequence ID" value="CAF2111905.1"/>
    <property type="molecule type" value="Genomic_DNA"/>
</dbReference>
<reference evidence="1" key="1">
    <citation type="submission" date="2021-01" db="EMBL/GenBank/DDBJ databases">
        <authorList>
            <consortium name="Genoscope - CEA"/>
            <person name="William W."/>
        </authorList>
    </citation>
    <scope>NUCLEOTIDE SEQUENCE</scope>
</reference>
<organism evidence="1">
    <name type="scientific">Brassica napus</name>
    <name type="common">Rape</name>
    <dbReference type="NCBI Taxonomy" id="3708"/>
    <lineage>
        <taxon>Eukaryota</taxon>
        <taxon>Viridiplantae</taxon>
        <taxon>Streptophyta</taxon>
        <taxon>Embryophyta</taxon>
        <taxon>Tracheophyta</taxon>
        <taxon>Spermatophyta</taxon>
        <taxon>Magnoliopsida</taxon>
        <taxon>eudicotyledons</taxon>
        <taxon>Gunneridae</taxon>
        <taxon>Pentapetalae</taxon>
        <taxon>rosids</taxon>
        <taxon>malvids</taxon>
        <taxon>Brassicales</taxon>
        <taxon>Brassicaceae</taxon>
        <taxon>Brassiceae</taxon>
        <taxon>Brassica</taxon>
    </lineage>
</organism>
<gene>
    <name evidence="1" type="ORF">DARMORV10_C08P30450.1</name>
</gene>
<proteinExistence type="predicted"/>
<evidence type="ECO:0000313" key="1">
    <source>
        <dbReference type="EMBL" id="CAF2111905.1"/>
    </source>
</evidence>